<sequence>MASIKMRSASIIFIFICAIFIMQMVLLAADQGGSFRTERYDPRAPPTPQGNPRHGMNPPDSPPPIYT</sequence>
<evidence type="ECO:0000313" key="3">
    <source>
        <dbReference type="Proteomes" id="UP001157418"/>
    </source>
</evidence>
<organism evidence="2 3">
    <name type="scientific">Lactuca virosa</name>
    <dbReference type="NCBI Taxonomy" id="75947"/>
    <lineage>
        <taxon>Eukaryota</taxon>
        <taxon>Viridiplantae</taxon>
        <taxon>Streptophyta</taxon>
        <taxon>Embryophyta</taxon>
        <taxon>Tracheophyta</taxon>
        <taxon>Spermatophyta</taxon>
        <taxon>Magnoliopsida</taxon>
        <taxon>eudicotyledons</taxon>
        <taxon>Gunneridae</taxon>
        <taxon>Pentapetalae</taxon>
        <taxon>asterids</taxon>
        <taxon>campanulids</taxon>
        <taxon>Asterales</taxon>
        <taxon>Asteraceae</taxon>
        <taxon>Cichorioideae</taxon>
        <taxon>Cichorieae</taxon>
        <taxon>Lactucinae</taxon>
        <taxon>Lactuca</taxon>
    </lineage>
</organism>
<name>A0AAU9LJ49_9ASTR</name>
<feature type="region of interest" description="Disordered" evidence="1">
    <location>
        <begin position="36"/>
        <end position="67"/>
    </location>
</feature>
<evidence type="ECO:0000256" key="1">
    <source>
        <dbReference type="SAM" id="MobiDB-lite"/>
    </source>
</evidence>
<dbReference type="AlphaFoldDB" id="A0AAU9LJ49"/>
<dbReference type="EMBL" id="CAKMRJ010000001">
    <property type="protein sequence ID" value="CAH1414095.1"/>
    <property type="molecule type" value="Genomic_DNA"/>
</dbReference>
<proteinExistence type="predicted"/>
<keyword evidence="3" id="KW-1185">Reference proteome</keyword>
<comment type="caution">
    <text evidence="2">The sequence shown here is derived from an EMBL/GenBank/DDBJ whole genome shotgun (WGS) entry which is preliminary data.</text>
</comment>
<protein>
    <submittedName>
        <fullName evidence="2">Uncharacterized protein</fullName>
    </submittedName>
</protein>
<accession>A0AAU9LJ49</accession>
<reference evidence="2 3" key="1">
    <citation type="submission" date="2022-01" db="EMBL/GenBank/DDBJ databases">
        <authorList>
            <person name="Xiong W."/>
            <person name="Schranz E."/>
        </authorList>
    </citation>
    <scope>NUCLEOTIDE SEQUENCE [LARGE SCALE GENOMIC DNA]</scope>
</reference>
<gene>
    <name evidence="2" type="ORF">LVIROSA_LOCUS2026</name>
</gene>
<evidence type="ECO:0000313" key="2">
    <source>
        <dbReference type="EMBL" id="CAH1414095.1"/>
    </source>
</evidence>
<dbReference type="Proteomes" id="UP001157418">
    <property type="component" value="Unassembled WGS sequence"/>
</dbReference>